<accession>A0A7H0H7N5</accession>
<dbReference type="Proteomes" id="UP000516117">
    <property type="component" value="Chromosome"/>
</dbReference>
<evidence type="ECO:0000256" key="1">
    <source>
        <dbReference type="SAM" id="MobiDB-lite"/>
    </source>
</evidence>
<evidence type="ECO:0000313" key="2">
    <source>
        <dbReference type="EMBL" id="QNP56551.1"/>
    </source>
</evidence>
<evidence type="ECO:0000313" key="3">
    <source>
        <dbReference type="Proteomes" id="UP000516117"/>
    </source>
</evidence>
<proteinExistence type="predicted"/>
<dbReference type="AlphaFoldDB" id="A0A7H0H7N5"/>
<dbReference type="EMBL" id="CP060789">
    <property type="protein sequence ID" value="QNP56551.1"/>
    <property type="molecule type" value="Genomic_DNA"/>
</dbReference>
<feature type="region of interest" description="Disordered" evidence="1">
    <location>
        <begin position="1"/>
        <end position="23"/>
    </location>
</feature>
<keyword evidence="3" id="KW-1185">Reference proteome</keyword>
<name>A0A7H0H7N5_9ACTN</name>
<reference evidence="2 3" key="1">
    <citation type="submission" date="2020-08" db="EMBL/GenBank/DDBJ databases">
        <title>Genome sequence of Tessaracoccus defluvii JCM 17540T.</title>
        <authorList>
            <person name="Hyun D.-W."/>
            <person name="Bae J.-W."/>
        </authorList>
    </citation>
    <scope>NUCLEOTIDE SEQUENCE [LARGE SCALE GENOMIC DNA]</scope>
    <source>
        <strain evidence="2 3">JCM 17540</strain>
    </source>
</reference>
<protein>
    <submittedName>
        <fullName evidence="2">Uncharacterized protein</fullName>
    </submittedName>
</protein>
<feature type="region of interest" description="Disordered" evidence="1">
    <location>
        <begin position="39"/>
        <end position="70"/>
    </location>
</feature>
<feature type="compositionally biased region" description="Basic and acidic residues" evidence="1">
    <location>
        <begin position="54"/>
        <end position="70"/>
    </location>
</feature>
<dbReference type="KEGG" id="tdf:H9L22_03785"/>
<sequence>MRHARTTPNGRRLIAEPVPRGEPDMDRLVALVLHLADRLHDQTAPVADSTTRTTNHDDDRRHEDPDHRPG</sequence>
<gene>
    <name evidence="2" type="ORF">H9L22_03785</name>
</gene>
<dbReference type="RefSeq" id="WP_187721656.1">
    <property type="nucleotide sequence ID" value="NZ_CP060789.1"/>
</dbReference>
<organism evidence="2 3">
    <name type="scientific">Tessaracoccus defluvii</name>
    <dbReference type="NCBI Taxonomy" id="1285901"/>
    <lineage>
        <taxon>Bacteria</taxon>
        <taxon>Bacillati</taxon>
        <taxon>Actinomycetota</taxon>
        <taxon>Actinomycetes</taxon>
        <taxon>Propionibacteriales</taxon>
        <taxon>Propionibacteriaceae</taxon>
        <taxon>Tessaracoccus</taxon>
    </lineage>
</organism>